<evidence type="ECO:0000313" key="2">
    <source>
        <dbReference type="EMBL" id="ORY58660.1"/>
    </source>
</evidence>
<gene>
    <name evidence="2" type="ORF">BCR35DRAFT_355354</name>
</gene>
<protein>
    <recommendedName>
        <fullName evidence="1">GST N-terminal domain-containing protein</fullName>
    </recommendedName>
</protein>
<dbReference type="Gene3D" id="1.20.1050.10">
    <property type="match status" value="1"/>
</dbReference>
<dbReference type="SUPFAM" id="SSF52833">
    <property type="entry name" value="Thioredoxin-like"/>
    <property type="match status" value="1"/>
</dbReference>
<dbReference type="STRING" id="106004.A0A1Y2DHD4"/>
<dbReference type="InParanoid" id="A0A1Y2DHD4"/>
<feature type="domain" description="GST N-terminal" evidence="1">
    <location>
        <begin position="18"/>
        <end position="89"/>
    </location>
</feature>
<dbReference type="EMBL" id="MCGR01000078">
    <property type="protein sequence ID" value="ORY58660.1"/>
    <property type="molecule type" value="Genomic_DNA"/>
</dbReference>
<proteinExistence type="predicted"/>
<dbReference type="Pfam" id="PF13417">
    <property type="entry name" value="GST_N_3"/>
    <property type="match status" value="1"/>
</dbReference>
<dbReference type="Proteomes" id="UP000193467">
    <property type="component" value="Unassembled WGS sequence"/>
</dbReference>
<dbReference type="InterPro" id="IPR004045">
    <property type="entry name" value="Glutathione_S-Trfase_N"/>
</dbReference>
<evidence type="ECO:0000259" key="1">
    <source>
        <dbReference type="Pfam" id="PF13417"/>
    </source>
</evidence>
<organism evidence="2 3">
    <name type="scientific">Leucosporidium creatinivorum</name>
    <dbReference type="NCBI Taxonomy" id="106004"/>
    <lineage>
        <taxon>Eukaryota</taxon>
        <taxon>Fungi</taxon>
        <taxon>Dikarya</taxon>
        <taxon>Basidiomycota</taxon>
        <taxon>Pucciniomycotina</taxon>
        <taxon>Microbotryomycetes</taxon>
        <taxon>Leucosporidiales</taxon>
        <taxon>Leucosporidium</taxon>
    </lineage>
</organism>
<reference evidence="2 3" key="1">
    <citation type="submission" date="2016-07" db="EMBL/GenBank/DDBJ databases">
        <title>Pervasive Adenine N6-methylation of Active Genes in Fungi.</title>
        <authorList>
            <consortium name="DOE Joint Genome Institute"/>
            <person name="Mondo S.J."/>
            <person name="Dannebaum R.O."/>
            <person name="Kuo R.C."/>
            <person name="Labutti K."/>
            <person name="Haridas S."/>
            <person name="Kuo A."/>
            <person name="Salamov A."/>
            <person name="Ahrendt S.R."/>
            <person name="Lipzen A."/>
            <person name="Sullivan W."/>
            <person name="Andreopoulos W.B."/>
            <person name="Clum A."/>
            <person name="Lindquist E."/>
            <person name="Daum C."/>
            <person name="Ramamoorthy G.K."/>
            <person name="Gryganskyi A."/>
            <person name="Culley D."/>
            <person name="Magnuson J.K."/>
            <person name="James T.Y."/>
            <person name="O'Malley M.A."/>
            <person name="Stajich J.E."/>
            <person name="Spatafora J.W."/>
            <person name="Visel A."/>
            <person name="Grigoriev I.V."/>
        </authorList>
    </citation>
    <scope>NUCLEOTIDE SEQUENCE [LARGE SCALE GENOMIC DNA]</scope>
    <source>
        <strain evidence="2 3">62-1032</strain>
    </source>
</reference>
<accession>A0A1Y2DHD4</accession>
<name>A0A1Y2DHD4_9BASI</name>
<dbReference type="Gene3D" id="3.40.30.10">
    <property type="entry name" value="Glutaredoxin"/>
    <property type="match status" value="1"/>
</dbReference>
<dbReference type="OrthoDB" id="4951845at2759"/>
<dbReference type="InterPro" id="IPR036249">
    <property type="entry name" value="Thioredoxin-like_sf"/>
</dbReference>
<sequence>MLILYDLVPNQSGGQPWFSPATIVARLALLTKQVPFETRDVRYNDLRFVYKERLGVEKATAPFIEREDGSLLMDSLEIARWLEEAYPNSPSIFRPQASLPIDTSSPEHLAAIEEAQAFKKLVNYSGLKKVFMPRFAPQFTEEDREYWTSDKRMGEGVFKGYCDCDPEQALEELKEEIKPLEALLSSTNLFFSSPTAPGFKDFLALGPHRMLRSVSASLADDVWGHGELGKWRKRLEDYYGEGMKEVYARDPA</sequence>
<evidence type="ECO:0000313" key="3">
    <source>
        <dbReference type="Proteomes" id="UP000193467"/>
    </source>
</evidence>
<comment type="caution">
    <text evidence="2">The sequence shown here is derived from an EMBL/GenBank/DDBJ whole genome shotgun (WGS) entry which is preliminary data.</text>
</comment>
<dbReference type="AlphaFoldDB" id="A0A1Y2DHD4"/>
<keyword evidence="3" id="KW-1185">Reference proteome</keyword>